<dbReference type="EMBL" id="JACEFO010001677">
    <property type="protein sequence ID" value="KAF8722038.1"/>
    <property type="molecule type" value="Genomic_DNA"/>
</dbReference>
<reference evidence="3" key="1">
    <citation type="submission" date="2020-07" db="EMBL/GenBank/DDBJ databases">
        <title>Genome sequence and genetic diversity analysis of an under-domesticated orphan crop, white fonio (Digitaria exilis).</title>
        <authorList>
            <person name="Bennetzen J.L."/>
            <person name="Chen S."/>
            <person name="Ma X."/>
            <person name="Wang X."/>
            <person name="Yssel A.E.J."/>
            <person name="Chaluvadi S.R."/>
            <person name="Johnson M."/>
            <person name="Gangashetty P."/>
            <person name="Hamidou F."/>
            <person name="Sanogo M.D."/>
            <person name="Zwaenepoel A."/>
            <person name="Wallace J."/>
            <person name="Van De Peer Y."/>
            <person name="Van Deynze A."/>
        </authorList>
    </citation>
    <scope>NUCLEOTIDE SEQUENCE</scope>
    <source>
        <tissue evidence="3">Leaves</tissue>
    </source>
</reference>
<keyword evidence="4" id="KW-1185">Reference proteome</keyword>
<feature type="compositionally biased region" description="Polar residues" evidence="2">
    <location>
        <begin position="116"/>
        <end position="133"/>
    </location>
</feature>
<feature type="region of interest" description="Disordered" evidence="2">
    <location>
        <begin position="1"/>
        <end position="68"/>
    </location>
</feature>
<dbReference type="AlphaFoldDB" id="A0A835EX77"/>
<proteinExistence type="predicted"/>
<sequence length="282" mass="30791">MAPPLPAAPKRTRPRRLNLPLLSSSSVAMNMSAQARMAAEPQAASPSLAPAPQATPGSIPPTATWLPPAFVPNSSSPMVHSSDLNATDAAIQEGCCTAPYAPFEAPQPWLAKDKSSPSAPKQDTNSSLGSQGSWMKAQRLRASGESDEQSIICHVQEGVRKLKKKNVVGKEKDSSSTMDEIDKLREVQAKSKEDQIDVLERHQQIAAAKKESARLNHLAAQEKKEAKLLEKEGKMHDKESKLLETYKSLLTFDTSQMSEDLRAEHMIAVKTMRERIFATRAS</sequence>
<name>A0A835EX77_9POAL</name>
<comment type="caution">
    <text evidence="3">The sequence shown here is derived from an EMBL/GenBank/DDBJ whole genome shotgun (WGS) entry which is preliminary data.</text>
</comment>
<dbReference type="PANTHER" id="PTHR45224">
    <property type="entry name" value="OS01G0527900 PROTEIN-RELATED"/>
    <property type="match status" value="1"/>
</dbReference>
<feature type="compositionally biased region" description="Low complexity" evidence="2">
    <location>
        <begin position="17"/>
        <end position="56"/>
    </location>
</feature>
<keyword evidence="1" id="KW-0175">Coiled coil</keyword>
<evidence type="ECO:0000313" key="4">
    <source>
        <dbReference type="Proteomes" id="UP000636709"/>
    </source>
</evidence>
<dbReference type="PANTHER" id="PTHR45224:SF12">
    <property type="entry name" value="NO APICAL MERISTEM-ASSOCIATED C-TERMINAL DOMAIN-CONTAINING PROTEIN"/>
    <property type="match status" value="1"/>
</dbReference>
<evidence type="ECO:0000256" key="2">
    <source>
        <dbReference type="SAM" id="MobiDB-lite"/>
    </source>
</evidence>
<dbReference type="Proteomes" id="UP000636709">
    <property type="component" value="Unassembled WGS sequence"/>
</dbReference>
<feature type="region of interest" description="Disordered" evidence="2">
    <location>
        <begin position="107"/>
        <end position="148"/>
    </location>
</feature>
<feature type="coiled-coil region" evidence="1">
    <location>
        <begin position="205"/>
        <end position="232"/>
    </location>
</feature>
<evidence type="ECO:0000313" key="3">
    <source>
        <dbReference type="EMBL" id="KAF8722038.1"/>
    </source>
</evidence>
<gene>
    <name evidence="3" type="ORF">HU200_022665</name>
</gene>
<accession>A0A835EX77</accession>
<evidence type="ECO:0000256" key="1">
    <source>
        <dbReference type="SAM" id="Coils"/>
    </source>
</evidence>
<evidence type="ECO:0008006" key="5">
    <source>
        <dbReference type="Google" id="ProtNLM"/>
    </source>
</evidence>
<protein>
    <recommendedName>
        <fullName evidence="5">No apical meristem-associated C-terminal domain-containing protein</fullName>
    </recommendedName>
</protein>
<organism evidence="3 4">
    <name type="scientific">Digitaria exilis</name>
    <dbReference type="NCBI Taxonomy" id="1010633"/>
    <lineage>
        <taxon>Eukaryota</taxon>
        <taxon>Viridiplantae</taxon>
        <taxon>Streptophyta</taxon>
        <taxon>Embryophyta</taxon>
        <taxon>Tracheophyta</taxon>
        <taxon>Spermatophyta</taxon>
        <taxon>Magnoliopsida</taxon>
        <taxon>Liliopsida</taxon>
        <taxon>Poales</taxon>
        <taxon>Poaceae</taxon>
        <taxon>PACMAD clade</taxon>
        <taxon>Panicoideae</taxon>
        <taxon>Panicodae</taxon>
        <taxon>Paniceae</taxon>
        <taxon>Anthephorinae</taxon>
        <taxon>Digitaria</taxon>
    </lineage>
</organism>